<dbReference type="InterPro" id="IPR002692">
    <property type="entry name" value="S45"/>
</dbReference>
<evidence type="ECO:0000313" key="3">
    <source>
        <dbReference type="Proteomes" id="UP001501461"/>
    </source>
</evidence>
<dbReference type="InterPro" id="IPR029055">
    <property type="entry name" value="Ntn_hydrolases_N"/>
</dbReference>
<name>A0ABN2U5A9_9MICC</name>
<gene>
    <name evidence="2" type="ORF">GCM10009720_05130</name>
</gene>
<dbReference type="PANTHER" id="PTHR34218:SF4">
    <property type="entry name" value="ACYL-HOMOSERINE LACTONE ACYLASE QUIP"/>
    <property type="match status" value="1"/>
</dbReference>
<comment type="caution">
    <text evidence="2">The sequence shown here is derived from an EMBL/GenBank/DDBJ whole genome shotgun (WGS) entry which is preliminary data.</text>
</comment>
<organism evidence="2 3">
    <name type="scientific">Yaniella flava</name>
    <dbReference type="NCBI Taxonomy" id="287930"/>
    <lineage>
        <taxon>Bacteria</taxon>
        <taxon>Bacillati</taxon>
        <taxon>Actinomycetota</taxon>
        <taxon>Actinomycetes</taxon>
        <taxon>Micrococcales</taxon>
        <taxon>Micrococcaceae</taxon>
        <taxon>Yaniella</taxon>
    </lineage>
</organism>
<sequence>MSRGIPTVTAETSHDLFMAQGFVHAQDRFWEMDFRRHMTAGRLSELFGASQLDTAERSPLMRADS</sequence>
<dbReference type="RefSeq" id="WP_343956027.1">
    <property type="nucleotide sequence ID" value="NZ_BAAAMN010000008.1"/>
</dbReference>
<protein>
    <submittedName>
        <fullName evidence="2">Uncharacterized protein</fullName>
    </submittedName>
</protein>
<accession>A0ABN2U5A9</accession>
<evidence type="ECO:0000313" key="2">
    <source>
        <dbReference type="EMBL" id="GAA2028295.1"/>
    </source>
</evidence>
<evidence type="ECO:0000256" key="1">
    <source>
        <dbReference type="ARBA" id="ARBA00006586"/>
    </source>
</evidence>
<reference evidence="2 3" key="1">
    <citation type="journal article" date="2019" name="Int. J. Syst. Evol. Microbiol.">
        <title>The Global Catalogue of Microorganisms (GCM) 10K type strain sequencing project: providing services to taxonomists for standard genome sequencing and annotation.</title>
        <authorList>
            <consortium name="The Broad Institute Genomics Platform"/>
            <consortium name="The Broad Institute Genome Sequencing Center for Infectious Disease"/>
            <person name="Wu L."/>
            <person name="Ma J."/>
        </authorList>
    </citation>
    <scope>NUCLEOTIDE SEQUENCE [LARGE SCALE GENOMIC DNA]</scope>
    <source>
        <strain evidence="2 3">JCM 13595</strain>
    </source>
</reference>
<dbReference type="SUPFAM" id="SSF56235">
    <property type="entry name" value="N-terminal nucleophile aminohydrolases (Ntn hydrolases)"/>
    <property type="match status" value="1"/>
</dbReference>
<dbReference type="Proteomes" id="UP001501461">
    <property type="component" value="Unassembled WGS sequence"/>
</dbReference>
<dbReference type="InterPro" id="IPR023343">
    <property type="entry name" value="Penicillin_amidase_dom1"/>
</dbReference>
<comment type="similarity">
    <text evidence="1">Belongs to the peptidase S45 family.</text>
</comment>
<dbReference type="PANTHER" id="PTHR34218">
    <property type="entry name" value="PEPTIDASE S45 PENICILLIN AMIDASE"/>
    <property type="match status" value="1"/>
</dbReference>
<proteinExistence type="inferred from homology"/>
<dbReference type="Pfam" id="PF01804">
    <property type="entry name" value="Penicil_amidase"/>
    <property type="match status" value="1"/>
</dbReference>
<dbReference type="Gene3D" id="1.10.439.10">
    <property type="entry name" value="Penicillin Amidohydrolase, domain 1"/>
    <property type="match status" value="1"/>
</dbReference>
<keyword evidence="3" id="KW-1185">Reference proteome</keyword>
<dbReference type="EMBL" id="BAAAMN010000008">
    <property type="protein sequence ID" value="GAA2028295.1"/>
    <property type="molecule type" value="Genomic_DNA"/>
</dbReference>